<dbReference type="InterPro" id="IPR005121">
    <property type="entry name" value="Fdx_antiC-bd"/>
</dbReference>
<dbReference type="Proteomes" id="UP001499978">
    <property type="component" value="Unassembled WGS sequence"/>
</dbReference>
<reference evidence="20 21" key="1">
    <citation type="journal article" date="2019" name="Int. J. Syst. Evol. Microbiol.">
        <title>The Global Catalogue of Microorganisms (GCM) 10K type strain sequencing project: providing services to taxonomists for standard genome sequencing and annotation.</title>
        <authorList>
            <consortium name="The Broad Institute Genomics Platform"/>
            <consortium name="The Broad Institute Genome Sequencing Center for Infectious Disease"/>
            <person name="Wu L."/>
            <person name="Ma J."/>
        </authorList>
    </citation>
    <scope>NUCLEOTIDE SEQUENCE [LARGE SCALE GENOMIC DNA]</scope>
    <source>
        <strain evidence="20 21">JCM 3367</strain>
    </source>
</reference>
<dbReference type="InterPro" id="IPR005146">
    <property type="entry name" value="B3/B4_tRNA-bd"/>
</dbReference>
<evidence type="ECO:0000256" key="1">
    <source>
        <dbReference type="ARBA" id="ARBA00004496"/>
    </source>
</evidence>
<evidence type="ECO:0000256" key="7">
    <source>
        <dbReference type="ARBA" id="ARBA00022723"/>
    </source>
</evidence>
<evidence type="ECO:0000256" key="5">
    <source>
        <dbReference type="ARBA" id="ARBA00022555"/>
    </source>
</evidence>
<evidence type="ECO:0000256" key="13">
    <source>
        <dbReference type="ARBA" id="ARBA00023146"/>
    </source>
</evidence>
<keyword evidence="11 16" id="KW-0694">RNA-binding</keyword>
<keyword evidence="12 15" id="KW-0648">Protein biosynthesis</keyword>
<proteinExistence type="inferred from homology"/>
<accession>A0ABN3NMV0</accession>
<comment type="cofactor">
    <cofactor evidence="15">
        <name>Mg(2+)</name>
        <dbReference type="ChEBI" id="CHEBI:18420"/>
    </cofactor>
    <text evidence="15">Binds 2 magnesium ions per tetramer.</text>
</comment>
<dbReference type="SMART" id="SM00896">
    <property type="entry name" value="FDX-ACB"/>
    <property type="match status" value="1"/>
</dbReference>
<sequence length="829" mass="87165">MKVPVSWLREHVDAPTDPDALERALVKVGLEVEEITDLGAAVRGDLVVGRVVSIEELTEYKKPIRYCLVDVGAANGSGEPQEIICGARNFAEGDHVVVILPGGELPGGFAIGERKTYGRMSRGMICSGRELGISDDHEGIIVLAPDAGVAGQDARPLVGLDEVVVELNVTPDRGYCLSVRGVARELAASLGAPFRDPAAIEPLVATQAPAYPARVLDPAGCDRFAAVVVRGVDPAATSPRWLARRLTAAGMRPISLAVDVTNYVMLELGQPLHAFDLSALRGELVVRRAEPGEKLTTLDGAARELRPEDIVIADDSGVISLAAVMGGASTEVSSSTTDILLEAAHWEPIAVARTARRHKLPSEASKRFERGVDPALPLVALRRAVQLLVEHGGGSAGAEVLDIDAVAPRQPIGIAADLPERTAGVAYGVDRVAELLREVGCAVEVDADRLAVTPPSWRPDLTEPADLVEEVVRLDGYDRVPSILPVAPAGRGLSPDQRRRREVTRALSEAGFVETLCYPFVSPDSADQLGLPAGDPRRRTVRLANPMSEQEPALRTSLLPPLLAALRRNVGRGHRDLALYEIGLVFWPRAVTGAPRRLPVTGRPSAGELAELEAFVPDQPRHVAAVLAGEVEPAGWWGAGRAAGWADAVAAARLAVVAAGVPDAMVIVRAAQVAPWHPGRCAELLVGGEVVGHAGELHPAVLSTLDLPVRTCAMEVSLDALPLPQVPTAPSVSTFPPSFIDVALVVAAAAPAAQVGEALAAGAGDLLESARLFDVYVNDEQLGAGHKSLAFKLTLRAADRTLTAEESVAARDAAVARAAQEFGATMRGA</sequence>
<evidence type="ECO:0000256" key="3">
    <source>
        <dbReference type="ARBA" id="ARBA00011209"/>
    </source>
</evidence>
<keyword evidence="8 15" id="KW-0547">Nucleotide-binding</keyword>
<evidence type="ECO:0000256" key="14">
    <source>
        <dbReference type="ARBA" id="ARBA00049255"/>
    </source>
</evidence>
<feature type="binding site" evidence="15">
    <location>
        <position position="470"/>
    </location>
    <ligand>
        <name>Mg(2+)</name>
        <dbReference type="ChEBI" id="CHEBI:18420"/>
        <note>shared with alpha subunit</note>
    </ligand>
</feature>
<dbReference type="NCBIfam" id="TIGR00472">
    <property type="entry name" value="pheT_bact"/>
    <property type="match status" value="1"/>
</dbReference>
<dbReference type="InterPro" id="IPR005147">
    <property type="entry name" value="tRNA_synthase_B5-dom"/>
</dbReference>
<evidence type="ECO:0000256" key="11">
    <source>
        <dbReference type="ARBA" id="ARBA00022884"/>
    </source>
</evidence>
<dbReference type="InterPro" id="IPR036690">
    <property type="entry name" value="Fdx_antiC-bd_sf"/>
</dbReference>
<dbReference type="Gene3D" id="3.30.70.380">
    <property type="entry name" value="Ferrodoxin-fold anticodon-binding domain"/>
    <property type="match status" value="1"/>
</dbReference>
<dbReference type="InterPro" id="IPR033714">
    <property type="entry name" value="tRNA_bind_bactPheRS"/>
</dbReference>
<keyword evidence="4 15" id="KW-0963">Cytoplasm</keyword>
<dbReference type="EC" id="6.1.1.20" evidence="15"/>
<dbReference type="InterPro" id="IPR009061">
    <property type="entry name" value="DNA-bd_dom_put_sf"/>
</dbReference>
<dbReference type="Pfam" id="PF03147">
    <property type="entry name" value="FDX-ACB"/>
    <property type="match status" value="1"/>
</dbReference>
<feature type="domain" description="FDX-ACB" evidence="18">
    <location>
        <begin position="733"/>
        <end position="827"/>
    </location>
</feature>
<feature type="binding site" evidence="15">
    <location>
        <position position="460"/>
    </location>
    <ligand>
        <name>Mg(2+)</name>
        <dbReference type="ChEBI" id="CHEBI:18420"/>
        <note>shared with alpha subunit</note>
    </ligand>
</feature>
<dbReference type="InterPro" id="IPR045060">
    <property type="entry name" value="Phe-tRNA-ligase_IIc_bsu"/>
</dbReference>
<comment type="catalytic activity">
    <reaction evidence="14 15">
        <text>tRNA(Phe) + L-phenylalanine + ATP = L-phenylalanyl-tRNA(Phe) + AMP + diphosphate + H(+)</text>
        <dbReference type="Rhea" id="RHEA:19413"/>
        <dbReference type="Rhea" id="RHEA-COMP:9668"/>
        <dbReference type="Rhea" id="RHEA-COMP:9699"/>
        <dbReference type="ChEBI" id="CHEBI:15378"/>
        <dbReference type="ChEBI" id="CHEBI:30616"/>
        <dbReference type="ChEBI" id="CHEBI:33019"/>
        <dbReference type="ChEBI" id="CHEBI:58095"/>
        <dbReference type="ChEBI" id="CHEBI:78442"/>
        <dbReference type="ChEBI" id="CHEBI:78531"/>
        <dbReference type="ChEBI" id="CHEBI:456215"/>
        <dbReference type="EC" id="6.1.1.20"/>
    </reaction>
</comment>
<name>A0ABN3NMV0_9ACTN</name>
<dbReference type="InterPro" id="IPR041616">
    <property type="entry name" value="PheRS_beta_core"/>
</dbReference>
<evidence type="ECO:0000256" key="2">
    <source>
        <dbReference type="ARBA" id="ARBA00008653"/>
    </source>
</evidence>
<dbReference type="PANTHER" id="PTHR10947:SF0">
    <property type="entry name" value="PHENYLALANINE--TRNA LIGASE BETA SUBUNIT"/>
    <property type="match status" value="1"/>
</dbReference>
<evidence type="ECO:0000256" key="4">
    <source>
        <dbReference type="ARBA" id="ARBA00022490"/>
    </source>
</evidence>
<dbReference type="PROSITE" id="PS51447">
    <property type="entry name" value="FDX_ACB"/>
    <property type="match status" value="1"/>
</dbReference>
<evidence type="ECO:0000259" key="19">
    <source>
        <dbReference type="PROSITE" id="PS51483"/>
    </source>
</evidence>
<dbReference type="PROSITE" id="PS50886">
    <property type="entry name" value="TRBD"/>
    <property type="match status" value="1"/>
</dbReference>
<feature type="domain" description="TRNA-binding" evidence="17">
    <location>
        <begin position="40"/>
        <end position="155"/>
    </location>
</feature>
<dbReference type="SUPFAM" id="SSF55681">
    <property type="entry name" value="Class II aaRS and biotin synthetases"/>
    <property type="match status" value="1"/>
</dbReference>
<dbReference type="SUPFAM" id="SSF56037">
    <property type="entry name" value="PheT/TilS domain"/>
    <property type="match status" value="1"/>
</dbReference>
<dbReference type="Pfam" id="PF03483">
    <property type="entry name" value="B3_4"/>
    <property type="match status" value="1"/>
</dbReference>
<dbReference type="Gene3D" id="3.50.40.10">
    <property type="entry name" value="Phenylalanyl-trna Synthetase, Chain B, domain 3"/>
    <property type="match status" value="1"/>
</dbReference>
<dbReference type="Pfam" id="PF17759">
    <property type="entry name" value="tRNA_synthFbeta"/>
    <property type="match status" value="1"/>
</dbReference>
<dbReference type="SUPFAM" id="SSF50249">
    <property type="entry name" value="Nucleic acid-binding proteins"/>
    <property type="match status" value="1"/>
</dbReference>
<feature type="binding site" evidence="15">
    <location>
        <position position="466"/>
    </location>
    <ligand>
        <name>Mg(2+)</name>
        <dbReference type="ChEBI" id="CHEBI:18420"/>
        <note>shared with alpha subunit</note>
    </ligand>
</feature>
<evidence type="ECO:0000256" key="15">
    <source>
        <dbReference type="HAMAP-Rule" id="MF_00283"/>
    </source>
</evidence>
<comment type="caution">
    <text evidence="20">The sequence shown here is derived from an EMBL/GenBank/DDBJ whole genome shotgun (WGS) entry which is preliminary data.</text>
</comment>
<evidence type="ECO:0000256" key="16">
    <source>
        <dbReference type="PROSITE-ProRule" id="PRU00209"/>
    </source>
</evidence>
<evidence type="ECO:0000256" key="10">
    <source>
        <dbReference type="ARBA" id="ARBA00022842"/>
    </source>
</evidence>
<dbReference type="Pfam" id="PF01588">
    <property type="entry name" value="tRNA_bind"/>
    <property type="match status" value="1"/>
</dbReference>
<dbReference type="Pfam" id="PF03484">
    <property type="entry name" value="B5"/>
    <property type="match status" value="1"/>
</dbReference>
<keyword evidence="21" id="KW-1185">Reference proteome</keyword>
<evidence type="ECO:0000313" key="20">
    <source>
        <dbReference type="EMBL" id="GAA2526836.1"/>
    </source>
</evidence>
<dbReference type="InterPro" id="IPR020825">
    <property type="entry name" value="Phe-tRNA_synthase-like_B3/B4"/>
</dbReference>
<comment type="subunit">
    <text evidence="3 15">Tetramer of two alpha and two beta subunits.</text>
</comment>
<comment type="similarity">
    <text evidence="2 15">Belongs to the phenylalanyl-tRNA synthetase beta subunit family. Type 1 subfamily.</text>
</comment>
<evidence type="ECO:0000256" key="12">
    <source>
        <dbReference type="ARBA" id="ARBA00022917"/>
    </source>
</evidence>
<keyword evidence="13 15" id="KW-0030">Aminoacyl-tRNA synthetase</keyword>
<feature type="domain" description="B5" evidence="19">
    <location>
        <begin position="407"/>
        <end position="482"/>
    </location>
</feature>
<dbReference type="EMBL" id="BAAARY010000013">
    <property type="protein sequence ID" value="GAA2526836.1"/>
    <property type="molecule type" value="Genomic_DNA"/>
</dbReference>
<dbReference type="SMART" id="SM00874">
    <property type="entry name" value="B5"/>
    <property type="match status" value="1"/>
</dbReference>
<dbReference type="Gene3D" id="2.40.50.140">
    <property type="entry name" value="Nucleic acid-binding proteins"/>
    <property type="match status" value="1"/>
</dbReference>
<dbReference type="GO" id="GO:0016874">
    <property type="term" value="F:ligase activity"/>
    <property type="evidence" value="ECO:0007669"/>
    <property type="project" value="UniProtKB-KW"/>
</dbReference>
<dbReference type="RefSeq" id="WP_344172928.1">
    <property type="nucleotide sequence ID" value="NZ_BAAARY010000013.1"/>
</dbReference>
<evidence type="ECO:0000313" key="21">
    <source>
        <dbReference type="Proteomes" id="UP001499978"/>
    </source>
</evidence>
<dbReference type="CDD" id="cd02796">
    <property type="entry name" value="tRNA_bind_bactPheRS"/>
    <property type="match status" value="1"/>
</dbReference>
<evidence type="ECO:0000259" key="17">
    <source>
        <dbReference type="PROSITE" id="PS50886"/>
    </source>
</evidence>
<dbReference type="HAMAP" id="MF_00283">
    <property type="entry name" value="Phe_tRNA_synth_beta1"/>
    <property type="match status" value="1"/>
</dbReference>
<evidence type="ECO:0000256" key="8">
    <source>
        <dbReference type="ARBA" id="ARBA00022741"/>
    </source>
</evidence>
<dbReference type="InterPro" id="IPR002547">
    <property type="entry name" value="tRNA-bd_dom"/>
</dbReference>
<dbReference type="SUPFAM" id="SSF46955">
    <property type="entry name" value="Putative DNA-binding domain"/>
    <property type="match status" value="1"/>
</dbReference>
<gene>
    <name evidence="20" type="primary">pheT_2</name>
    <name evidence="15" type="synonym">pheT</name>
    <name evidence="20" type="ORF">GCM10010201_27030</name>
</gene>
<dbReference type="InterPro" id="IPR004532">
    <property type="entry name" value="Phe-tRNA-ligase_IIc_bsu_bact"/>
</dbReference>
<comment type="subcellular location">
    <subcellularLocation>
        <location evidence="1 15">Cytoplasm</location>
    </subcellularLocation>
</comment>
<organism evidence="20 21">
    <name type="scientific">Pilimelia columellifera subsp. columellifera</name>
    <dbReference type="NCBI Taxonomy" id="706583"/>
    <lineage>
        <taxon>Bacteria</taxon>
        <taxon>Bacillati</taxon>
        <taxon>Actinomycetota</taxon>
        <taxon>Actinomycetes</taxon>
        <taxon>Micromonosporales</taxon>
        <taxon>Micromonosporaceae</taxon>
        <taxon>Pilimelia</taxon>
    </lineage>
</organism>
<feature type="binding site" evidence="15">
    <location>
        <position position="469"/>
    </location>
    <ligand>
        <name>Mg(2+)</name>
        <dbReference type="ChEBI" id="CHEBI:18420"/>
        <note>shared with alpha subunit</note>
    </ligand>
</feature>
<dbReference type="PROSITE" id="PS51483">
    <property type="entry name" value="B5"/>
    <property type="match status" value="1"/>
</dbReference>
<dbReference type="InterPro" id="IPR045864">
    <property type="entry name" value="aa-tRNA-synth_II/BPL/LPL"/>
</dbReference>
<keyword evidence="10 15" id="KW-0460">Magnesium</keyword>
<keyword evidence="9 15" id="KW-0067">ATP-binding</keyword>
<dbReference type="SMART" id="SM00873">
    <property type="entry name" value="B3_4"/>
    <property type="match status" value="1"/>
</dbReference>
<evidence type="ECO:0000256" key="6">
    <source>
        <dbReference type="ARBA" id="ARBA00022598"/>
    </source>
</evidence>
<dbReference type="Gene3D" id="3.30.56.10">
    <property type="match status" value="2"/>
</dbReference>
<dbReference type="PANTHER" id="PTHR10947">
    <property type="entry name" value="PHENYLALANYL-TRNA SYNTHETASE BETA CHAIN AND LEUCINE-RICH REPEAT-CONTAINING PROTEIN 47"/>
    <property type="match status" value="1"/>
</dbReference>
<protein>
    <recommendedName>
        <fullName evidence="15">Phenylalanine--tRNA ligase beta subunit</fullName>
        <ecNumber evidence="15">6.1.1.20</ecNumber>
    </recommendedName>
    <alternativeName>
        <fullName evidence="15">Phenylalanyl-tRNA synthetase beta subunit</fullName>
        <shortName evidence="15">PheRS</shortName>
    </alternativeName>
</protein>
<evidence type="ECO:0000256" key="9">
    <source>
        <dbReference type="ARBA" id="ARBA00022840"/>
    </source>
</evidence>
<keyword evidence="6 15" id="KW-0436">Ligase</keyword>
<dbReference type="SUPFAM" id="SSF54991">
    <property type="entry name" value="Anticodon-binding domain of PheRS"/>
    <property type="match status" value="1"/>
</dbReference>
<evidence type="ECO:0000259" key="18">
    <source>
        <dbReference type="PROSITE" id="PS51447"/>
    </source>
</evidence>
<keyword evidence="5 16" id="KW-0820">tRNA-binding</keyword>
<dbReference type="Gene3D" id="3.30.930.10">
    <property type="entry name" value="Bira Bifunctional Protein, Domain 2"/>
    <property type="match status" value="1"/>
</dbReference>
<dbReference type="InterPro" id="IPR012340">
    <property type="entry name" value="NA-bd_OB-fold"/>
</dbReference>
<keyword evidence="7 15" id="KW-0479">Metal-binding</keyword>
<dbReference type="CDD" id="cd00769">
    <property type="entry name" value="PheRS_beta_core"/>
    <property type="match status" value="1"/>
</dbReference>